<keyword evidence="1" id="KW-0106">Calcium</keyword>
<sequence>MAEIELERPTKDANFDGSISEDEMAAALKARSGLGLQGSVLNPKMSTETTKKLFAQADLNKDGRLDIQEFVSWLWPS</sequence>
<dbReference type="PROSITE" id="PS50222">
    <property type="entry name" value="EF_HAND_2"/>
    <property type="match status" value="1"/>
</dbReference>
<dbReference type="CDD" id="cd00051">
    <property type="entry name" value="EFh"/>
    <property type="match status" value="1"/>
</dbReference>
<evidence type="ECO:0000256" key="1">
    <source>
        <dbReference type="ARBA" id="ARBA00022837"/>
    </source>
</evidence>
<accession>A0AA36I4G7</accession>
<dbReference type="InterPro" id="IPR011992">
    <property type="entry name" value="EF-hand-dom_pair"/>
</dbReference>
<gene>
    <name evidence="3" type="ORF">EVOR1521_LOCUS8112</name>
</gene>
<keyword evidence="4" id="KW-1185">Reference proteome</keyword>
<evidence type="ECO:0000313" key="3">
    <source>
        <dbReference type="EMBL" id="CAJ1380063.1"/>
    </source>
</evidence>
<comment type="caution">
    <text evidence="3">The sequence shown here is derived from an EMBL/GenBank/DDBJ whole genome shotgun (WGS) entry which is preliminary data.</text>
</comment>
<organism evidence="3 4">
    <name type="scientific">Effrenium voratum</name>
    <dbReference type="NCBI Taxonomy" id="2562239"/>
    <lineage>
        <taxon>Eukaryota</taxon>
        <taxon>Sar</taxon>
        <taxon>Alveolata</taxon>
        <taxon>Dinophyceae</taxon>
        <taxon>Suessiales</taxon>
        <taxon>Symbiodiniaceae</taxon>
        <taxon>Effrenium</taxon>
    </lineage>
</organism>
<dbReference type="AlphaFoldDB" id="A0AA36I4G7"/>
<dbReference type="InterPro" id="IPR002048">
    <property type="entry name" value="EF_hand_dom"/>
</dbReference>
<dbReference type="GO" id="GO:0005509">
    <property type="term" value="F:calcium ion binding"/>
    <property type="evidence" value="ECO:0007669"/>
    <property type="project" value="InterPro"/>
</dbReference>
<evidence type="ECO:0000313" key="4">
    <source>
        <dbReference type="Proteomes" id="UP001178507"/>
    </source>
</evidence>
<dbReference type="InterPro" id="IPR018247">
    <property type="entry name" value="EF_Hand_1_Ca_BS"/>
</dbReference>
<name>A0AA36I4G7_9DINO</name>
<dbReference type="EMBL" id="CAUJNA010000680">
    <property type="protein sequence ID" value="CAJ1380063.1"/>
    <property type="molecule type" value="Genomic_DNA"/>
</dbReference>
<dbReference type="Pfam" id="PF13499">
    <property type="entry name" value="EF-hand_7"/>
    <property type="match status" value="1"/>
</dbReference>
<protein>
    <recommendedName>
        <fullName evidence="2">EF-hand domain-containing protein</fullName>
    </recommendedName>
</protein>
<dbReference type="Proteomes" id="UP001178507">
    <property type="component" value="Unassembled WGS sequence"/>
</dbReference>
<reference evidence="3" key="1">
    <citation type="submission" date="2023-08" db="EMBL/GenBank/DDBJ databases">
        <authorList>
            <person name="Chen Y."/>
            <person name="Shah S."/>
            <person name="Dougan E. K."/>
            <person name="Thang M."/>
            <person name="Chan C."/>
        </authorList>
    </citation>
    <scope>NUCLEOTIDE SEQUENCE</scope>
</reference>
<dbReference type="SUPFAM" id="SSF47473">
    <property type="entry name" value="EF-hand"/>
    <property type="match status" value="1"/>
</dbReference>
<dbReference type="PROSITE" id="PS00018">
    <property type="entry name" value="EF_HAND_1"/>
    <property type="match status" value="1"/>
</dbReference>
<dbReference type="Gene3D" id="1.10.238.10">
    <property type="entry name" value="EF-hand"/>
    <property type="match status" value="1"/>
</dbReference>
<feature type="domain" description="EF-hand" evidence="2">
    <location>
        <begin position="45"/>
        <end position="77"/>
    </location>
</feature>
<proteinExistence type="predicted"/>
<evidence type="ECO:0000259" key="2">
    <source>
        <dbReference type="PROSITE" id="PS50222"/>
    </source>
</evidence>